<organism evidence="10">
    <name type="scientific">freshwater metagenome</name>
    <dbReference type="NCBI Taxonomy" id="449393"/>
    <lineage>
        <taxon>unclassified sequences</taxon>
        <taxon>metagenomes</taxon>
        <taxon>ecological metagenomes</taxon>
    </lineage>
</organism>
<evidence type="ECO:0000256" key="5">
    <source>
        <dbReference type="ARBA" id="ARBA00023136"/>
    </source>
</evidence>
<dbReference type="EMBL" id="CAFABA010000088">
    <property type="protein sequence ID" value="CAB4834085.1"/>
    <property type="molecule type" value="Genomic_DNA"/>
</dbReference>
<dbReference type="PANTHER" id="PTHR36115">
    <property type="entry name" value="PROLINE-RICH ANTIGEN HOMOLOG-RELATED"/>
    <property type="match status" value="1"/>
</dbReference>
<dbReference type="EMBL" id="CAFBOS010000096">
    <property type="protein sequence ID" value="CAB5000709.1"/>
    <property type="molecule type" value="Genomic_DNA"/>
</dbReference>
<keyword evidence="3 6" id="KW-0812">Transmembrane</keyword>
<evidence type="ECO:0000256" key="6">
    <source>
        <dbReference type="SAM" id="Phobius"/>
    </source>
</evidence>
<evidence type="ECO:0000313" key="11">
    <source>
        <dbReference type="EMBL" id="CAB5000709.1"/>
    </source>
</evidence>
<keyword evidence="4 6" id="KW-1133">Transmembrane helix</keyword>
<protein>
    <submittedName>
        <fullName evidence="10">Unannotated protein</fullName>
    </submittedName>
</protein>
<sequence length="188" mass="20714">MDEQETSAPRRAALWRRGLARFIDYFAMLWALFALQVIGVTSWVDSTTTAFLTIAGLYALLEIVYVAKRGQTPAKELLKIRVVHPDQTGQLGWGVAVKRWAVPGLAMALPWWSVPIALVVLGLPALFDPQGRTVYDRLAGTLVVPYDATEVEGQIKSRKQLVRSVMDRNIGAITGNPKLLSDDDGPNV</sequence>
<dbReference type="InterPro" id="IPR051791">
    <property type="entry name" value="Pra-immunoreactive"/>
</dbReference>
<reference evidence="10" key="1">
    <citation type="submission" date="2020-05" db="EMBL/GenBank/DDBJ databases">
        <authorList>
            <person name="Chiriac C."/>
            <person name="Salcher M."/>
            <person name="Ghai R."/>
            <person name="Kavagutti S V."/>
        </authorList>
    </citation>
    <scope>NUCLEOTIDE SEQUENCE</scope>
</reference>
<dbReference type="AlphaFoldDB" id="A0A6J7H7G7"/>
<evidence type="ECO:0000313" key="8">
    <source>
        <dbReference type="EMBL" id="CAB4765396.1"/>
    </source>
</evidence>
<evidence type="ECO:0000256" key="1">
    <source>
        <dbReference type="ARBA" id="ARBA00004651"/>
    </source>
</evidence>
<feature type="transmembrane region" description="Helical" evidence="6">
    <location>
        <begin position="50"/>
        <end position="67"/>
    </location>
</feature>
<accession>A0A6J7H7G7</accession>
<evidence type="ECO:0000256" key="2">
    <source>
        <dbReference type="ARBA" id="ARBA00022475"/>
    </source>
</evidence>
<evidence type="ECO:0000259" key="7">
    <source>
        <dbReference type="Pfam" id="PF06271"/>
    </source>
</evidence>
<dbReference type="EMBL" id="CAEZYR010000137">
    <property type="protein sequence ID" value="CAB4765396.1"/>
    <property type="molecule type" value="Genomic_DNA"/>
</dbReference>
<gene>
    <name evidence="8" type="ORF">UFOPK2754_02731</name>
    <name evidence="9" type="ORF">UFOPK3139_01972</name>
    <name evidence="10" type="ORF">UFOPK3543_01756</name>
    <name evidence="11" type="ORF">UFOPK3967_01607</name>
</gene>
<dbReference type="EMBL" id="CAFBMH010000067">
    <property type="protein sequence ID" value="CAB4915038.1"/>
    <property type="molecule type" value="Genomic_DNA"/>
</dbReference>
<feature type="transmembrane region" description="Helical" evidence="6">
    <location>
        <begin position="25"/>
        <end position="44"/>
    </location>
</feature>
<keyword evidence="5 6" id="KW-0472">Membrane</keyword>
<feature type="transmembrane region" description="Helical" evidence="6">
    <location>
        <begin position="108"/>
        <end position="127"/>
    </location>
</feature>
<evidence type="ECO:0000313" key="10">
    <source>
        <dbReference type="EMBL" id="CAB4915038.1"/>
    </source>
</evidence>
<evidence type="ECO:0000313" key="9">
    <source>
        <dbReference type="EMBL" id="CAB4834085.1"/>
    </source>
</evidence>
<evidence type="ECO:0000256" key="3">
    <source>
        <dbReference type="ARBA" id="ARBA00022692"/>
    </source>
</evidence>
<evidence type="ECO:0000256" key="4">
    <source>
        <dbReference type="ARBA" id="ARBA00022989"/>
    </source>
</evidence>
<comment type="subcellular location">
    <subcellularLocation>
        <location evidence="1">Cell membrane</location>
        <topology evidence="1">Multi-pass membrane protein</topology>
    </subcellularLocation>
</comment>
<dbReference type="Pfam" id="PF06271">
    <property type="entry name" value="RDD"/>
    <property type="match status" value="1"/>
</dbReference>
<dbReference type="InterPro" id="IPR010432">
    <property type="entry name" value="RDD"/>
</dbReference>
<keyword evidence="2" id="KW-1003">Cell membrane</keyword>
<name>A0A6J7H7G7_9ZZZZ</name>
<feature type="domain" description="RDD" evidence="7">
    <location>
        <begin position="12"/>
        <end position="140"/>
    </location>
</feature>
<dbReference type="GO" id="GO:0005886">
    <property type="term" value="C:plasma membrane"/>
    <property type="evidence" value="ECO:0007669"/>
    <property type="project" value="UniProtKB-SubCell"/>
</dbReference>
<proteinExistence type="predicted"/>